<organism evidence="4">
    <name type="scientific">Compsopogon caeruleus</name>
    <dbReference type="NCBI Taxonomy" id="31354"/>
    <lineage>
        <taxon>Eukaryota</taxon>
        <taxon>Rhodophyta</taxon>
        <taxon>Compsopogonophyceae</taxon>
        <taxon>Compsopogonales</taxon>
        <taxon>Compsopogonaceae</taxon>
        <taxon>Compsopogon</taxon>
    </lineage>
</organism>
<dbReference type="Gene3D" id="3.30.497.10">
    <property type="entry name" value="Antithrombin, subunit I, domain 2"/>
    <property type="match status" value="1"/>
</dbReference>
<dbReference type="InterPro" id="IPR023796">
    <property type="entry name" value="Serpin_dom"/>
</dbReference>
<evidence type="ECO:0000313" key="4">
    <source>
        <dbReference type="EMBL" id="CAD9230238.1"/>
    </source>
</evidence>
<dbReference type="InterPro" id="IPR000215">
    <property type="entry name" value="Serpin_fam"/>
</dbReference>
<dbReference type="EMBL" id="HBGH01004408">
    <property type="protein sequence ID" value="CAD9230238.1"/>
    <property type="molecule type" value="Transcribed_RNA"/>
</dbReference>
<comment type="similarity">
    <text evidence="1 2">Belongs to the serpin family.</text>
</comment>
<evidence type="ECO:0000259" key="3">
    <source>
        <dbReference type="SMART" id="SM00093"/>
    </source>
</evidence>
<dbReference type="Pfam" id="PF00079">
    <property type="entry name" value="Serpin"/>
    <property type="match status" value="1"/>
</dbReference>
<evidence type="ECO:0000256" key="2">
    <source>
        <dbReference type="RuleBase" id="RU000411"/>
    </source>
</evidence>
<sequence length="461" mass="49993">MVEDLKVRGTGGREFVSLKGRTGSSSSGVSAGGGGWTWELVRVLALTLTGVFIGVSLRSAGNQMPLSMFWSGAGGGRGDMGCLVRDAVEFARLHAGLISRARGFAWGMLRETSKPDDNVVESPLSVDFTLGMVGLGAAGKTLDEIVSVVGGGERTFHDGLRQLRGHVQGCSEKDGPQIRMANRLFVEQSYSLLPDFVSRTAELYGASASSIDFKGRSDESRKQINDLVGKDTAGKIKDLFPPGSIGSDSRAVLVNAIYFKGKWALPFDKRNTRNMPFKNAAGNPVDVPMMSRHDSFESAYHPELGAQFLKMRYVGGNLSMVIILPVGSTPLSQVEAKLNQDFIQSVKFAPSMLRVFIPRFQLESSFELGDSLGQMGIREIFSKDTCNLSLMSEQADLFVSRMIHKAYIEVNEEGTEASAATGALVSTRSLPPQFLVDRPFLFAVQEERLGLPLFVGRVSNL</sequence>
<dbReference type="InterPro" id="IPR036186">
    <property type="entry name" value="Serpin_sf"/>
</dbReference>
<dbReference type="InterPro" id="IPR042185">
    <property type="entry name" value="Serpin_sf_2"/>
</dbReference>
<evidence type="ECO:0000256" key="1">
    <source>
        <dbReference type="ARBA" id="ARBA00009500"/>
    </source>
</evidence>
<dbReference type="Gene3D" id="2.30.39.10">
    <property type="entry name" value="Alpha-1-antitrypsin, domain 1"/>
    <property type="match status" value="1"/>
</dbReference>
<dbReference type="PROSITE" id="PS00284">
    <property type="entry name" value="SERPIN"/>
    <property type="match status" value="1"/>
</dbReference>
<protein>
    <recommendedName>
        <fullName evidence="3">Serpin domain-containing protein</fullName>
    </recommendedName>
</protein>
<dbReference type="AlphaFoldDB" id="A0A7S1XC79"/>
<dbReference type="GO" id="GO:0005615">
    <property type="term" value="C:extracellular space"/>
    <property type="evidence" value="ECO:0007669"/>
    <property type="project" value="InterPro"/>
</dbReference>
<dbReference type="CDD" id="cd19590">
    <property type="entry name" value="serpin_thermopin-like"/>
    <property type="match status" value="1"/>
</dbReference>
<dbReference type="GO" id="GO:0004867">
    <property type="term" value="F:serine-type endopeptidase inhibitor activity"/>
    <property type="evidence" value="ECO:0007669"/>
    <property type="project" value="InterPro"/>
</dbReference>
<accession>A0A7S1XC79</accession>
<dbReference type="PANTHER" id="PTHR11461">
    <property type="entry name" value="SERINE PROTEASE INHIBITOR, SERPIN"/>
    <property type="match status" value="1"/>
</dbReference>
<name>A0A7S1XC79_9RHOD</name>
<dbReference type="SUPFAM" id="SSF56574">
    <property type="entry name" value="Serpins"/>
    <property type="match status" value="1"/>
</dbReference>
<dbReference type="SMART" id="SM00093">
    <property type="entry name" value="SERPIN"/>
    <property type="match status" value="1"/>
</dbReference>
<dbReference type="InterPro" id="IPR042178">
    <property type="entry name" value="Serpin_sf_1"/>
</dbReference>
<reference evidence="4" key="1">
    <citation type="submission" date="2021-01" db="EMBL/GenBank/DDBJ databases">
        <authorList>
            <person name="Corre E."/>
            <person name="Pelletier E."/>
            <person name="Niang G."/>
            <person name="Scheremetjew M."/>
            <person name="Finn R."/>
            <person name="Kale V."/>
            <person name="Holt S."/>
            <person name="Cochrane G."/>
            <person name="Meng A."/>
            <person name="Brown T."/>
            <person name="Cohen L."/>
        </authorList>
    </citation>
    <scope>NUCLEOTIDE SEQUENCE</scope>
    <source>
        <strain evidence="4">SAG 36.94</strain>
    </source>
</reference>
<dbReference type="InterPro" id="IPR023795">
    <property type="entry name" value="Serpin_CS"/>
</dbReference>
<proteinExistence type="inferred from homology"/>
<feature type="domain" description="Serpin" evidence="3">
    <location>
        <begin position="106"/>
        <end position="461"/>
    </location>
</feature>
<dbReference type="PANTHER" id="PTHR11461:SF211">
    <property type="entry name" value="GH10112P-RELATED"/>
    <property type="match status" value="1"/>
</dbReference>
<gene>
    <name evidence="4" type="ORF">CCAE0312_LOCUS2420</name>
</gene>